<dbReference type="STRING" id="1403537.Q428_11175"/>
<keyword evidence="6" id="KW-1185">Reference proteome</keyword>
<dbReference type="GO" id="GO:0046872">
    <property type="term" value="F:metal ion binding"/>
    <property type="evidence" value="ECO:0007669"/>
    <property type="project" value="UniProtKB-KW"/>
</dbReference>
<evidence type="ECO:0000256" key="3">
    <source>
        <dbReference type="ARBA" id="ARBA00023014"/>
    </source>
</evidence>
<feature type="domain" description="4Fe-4S ferredoxin-type" evidence="4">
    <location>
        <begin position="2"/>
        <end position="32"/>
    </location>
</feature>
<dbReference type="Pfam" id="PF00037">
    <property type="entry name" value="Fer4"/>
    <property type="match status" value="1"/>
</dbReference>
<gene>
    <name evidence="5" type="ORF">Q428_11175</name>
</gene>
<feature type="domain" description="4Fe-4S ferredoxin-type" evidence="4">
    <location>
        <begin position="97"/>
        <end position="127"/>
    </location>
</feature>
<dbReference type="Gene3D" id="3.30.70.20">
    <property type="match status" value="2"/>
</dbReference>
<dbReference type="RefSeq" id="WP_035380759.1">
    <property type="nucleotide sequence ID" value="NZ_AZQP01000036.1"/>
</dbReference>
<evidence type="ECO:0000259" key="4">
    <source>
        <dbReference type="PROSITE" id="PS51379"/>
    </source>
</evidence>
<protein>
    <recommendedName>
        <fullName evidence="4">4Fe-4S ferredoxin-type domain-containing protein</fullName>
    </recommendedName>
</protein>
<dbReference type="GO" id="GO:0051536">
    <property type="term" value="F:iron-sulfur cluster binding"/>
    <property type="evidence" value="ECO:0007669"/>
    <property type="project" value="UniProtKB-KW"/>
</dbReference>
<evidence type="ECO:0000313" key="6">
    <source>
        <dbReference type="Proteomes" id="UP000019681"/>
    </source>
</evidence>
<organism evidence="5 6">
    <name type="scientific">Fervidicella metallireducens AeB</name>
    <dbReference type="NCBI Taxonomy" id="1403537"/>
    <lineage>
        <taxon>Bacteria</taxon>
        <taxon>Bacillati</taxon>
        <taxon>Bacillota</taxon>
        <taxon>Clostridia</taxon>
        <taxon>Eubacteriales</taxon>
        <taxon>Clostridiaceae</taxon>
        <taxon>Fervidicella</taxon>
    </lineage>
</organism>
<accession>A0A017RSX9</accession>
<feature type="domain" description="4Fe-4S ferredoxin-type" evidence="4">
    <location>
        <begin position="71"/>
        <end position="95"/>
    </location>
</feature>
<keyword evidence="2" id="KW-0408">Iron</keyword>
<keyword evidence="3" id="KW-0411">Iron-sulfur</keyword>
<dbReference type="PROSITE" id="PS51379">
    <property type="entry name" value="4FE4S_FER_2"/>
    <property type="match status" value="4"/>
</dbReference>
<sequence>MKKINIKSEYCVNCQQCENVCSNLWFKEINKEKSCIRILNENDGIKITVCSQCGECIDICPVQAIYRDANGVVRINKKDCVGCFMCVGFCPEGAMFMHPDYIEPFKCVACGQCVKVCPTGTIEIIDKKG</sequence>
<dbReference type="PROSITE" id="PS00198">
    <property type="entry name" value="4FE4S_FER_1"/>
    <property type="match status" value="2"/>
</dbReference>
<keyword evidence="1" id="KW-0479">Metal-binding</keyword>
<proteinExistence type="predicted"/>
<dbReference type="PANTHER" id="PTHR43122:SF1">
    <property type="entry name" value="IRON-SULFUR-BINDING PROTEIN"/>
    <property type="match status" value="1"/>
</dbReference>
<dbReference type="CDD" id="cd16372">
    <property type="entry name" value="DMSOR_beta_like"/>
    <property type="match status" value="1"/>
</dbReference>
<evidence type="ECO:0000256" key="2">
    <source>
        <dbReference type="ARBA" id="ARBA00023004"/>
    </source>
</evidence>
<dbReference type="Proteomes" id="UP000019681">
    <property type="component" value="Unassembled WGS sequence"/>
</dbReference>
<dbReference type="EMBL" id="AZQP01000036">
    <property type="protein sequence ID" value="EYE87868.1"/>
    <property type="molecule type" value="Genomic_DNA"/>
</dbReference>
<dbReference type="InterPro" id="IPR017900">
    <property type="entry name" value="4Fe4S_Fe_S_CS"/>
</dbReference>
<reference evidence="5 6" key="1">
    <citation type="journal article" date="2014" name="Genome Announc.">
        <title>Draft Genome Sequence of Fervidicella metallireducens Strain AeBT, an Iron-Reducing Thermoanaerobe from the Great Artesian Basin.</title>
        <authorList>
            <person name="Patel B.K."/>
        </authorList>
    </citation>
    <scope>NUCLEOTIDE SEQUENCE [LARGE SCALE GENOMIC DNA]</scope>
    <source>
        <strain evidence="5 6">AeB</strain>
    </source>
</reference>
<comment type="caution">
    <text evidence="5">The sequence shown here is derived from an EMBL/GenBank/DDBJ whole genome shotgun (WGS) entry which is preliminary data.</text>
</comment>
<name>A0A017RSX9_9CLOT</name>
<dbReference type="Pfam" id="PF12800">
    <property type="entry name" value="Fer4_4"/>
    <property type="match status" value="1"/>
</dbReference>
<feature type="domain" description="4Fe-4S ferredoxin-type" evidence="4">
    <location>
        <begin position="41"/>
        <end position="70"/>
    </location>
</feature>
<dbReference type="InterPro" id="IPR017896">
    <property type="entry name" value="4Fe4S_Fe-S-bd"/>
</dbReference>
<dbReference type="PANTHER" id="PTHR43122">
    <property type="entry name" value="FERREDOXIN SUBUNIT OF PYRUVATE:FLAVODOXIN OXIDOREDUCTASE-RELATED"/>
    <property type="match status" value="1"/>
</dbReference>
<evidence type="ECO:0000256" key="1">
    <source>
        <dbReference type="ARBA" id="ARBA00022723"/>
    </source>
</evidence>
<dbReference type="AlphaFoldDB" id="A0A017RSX9"/>
<dbReference type="OrthoDB" id="9810688at2"/>
<evidence type="ECO:0000313" key="5">
    <source>
        <dbReference type="EMBL" id="EYE87868.1"/>
    </source>
</evidence>
<dbReference type="SUPFAM" id="SSF54862">
    <property type="entry name" value="4Fe-4S ferredoxins"/>
    <property type="match status" value="1"/>
</dbReference>
<feature type="non-terminal residue" evidence="5">
    <location>
        <position position="129"/>
    </location>
</feature>
<dbReference type="Pfam" id="PF14697">
    <property type="entry name" value="Fer4_21"/>
    <property type="match status" value="1"/>
</dbReference>